<dbReference type="GeneID" id="68315575"/>
<evidence type="ECO:0000313" key="1">
    <source>
        <dbReference type="EMBL" id="KAG9502009.1"/>
    </source>
</evidence>
<comment type="caution">
    <text evidence="1">The sequence shown here is derived from an EMBL/GenBank/DDBJ whole genome shotgun (WGS) entry which is preliminary data.</text>
</comment>
<reference evidence="1" key="1">
    <citation type="journal article" date="2021" name="Mol. Plant Microbe Interact.">
        <title>Telomere to telomere genome assembly of Fusarium musae F31, causal agent of crown rot disease of banana.</title>
        <authorList>
            <person name="Degradi L."/>
            <person name="Tava V."/>
            <person name="Kunova A."/>
            <person name="Cortesi P."/>
            <person name="Saracchi M."/>
            <person name="Pasquali M."/>
        </authorList>
    </citation>
    <scope>NUCLEOTIDE SEQUENCE</scope>
    <source>
        <strain evidence="1">F31</strain>
    </source>
</reference>
<dbReference type="EMBL" id="JAHBCI010000005">
    <property type="protein sequence ID" value="KAG9502009.1"/>
    <property type="molecule type" value="Genomic_DNA"/>
</dbReference>
<organism evidence="1 2">
    <name type="scientific">Fusarium musae</name>
    <dbReference type="NCBI Taxonomy" id="1042133"/>
    <lineage>
        <taxon>Eukaryota</taxon>
        <taxon>Fungi</taxon>
        <taxon>Dikarya</taxon>
        <taxon>Ascomycota</taxon>
        <taxon>Pezizomycotina</taxon>
        <taxon>Sordariomycetes</taxon>
        <taxon>Hypocreomycetidae</taxon>
        <taxon>Hypocreales</taxon>
        <taxon>Nectriaceae</taxon>
        <taxon>Fusarium</taxon>
    </lineage>
</organism>
<sequence length="132" mass="15713">MYRKVESTILITSTTNPTPQDHTIEAFTMAIQYVHNFFRRDPSRPPNDKRLDRFVKKSQGQYQAKFLDEEKKFLQITRAFVESNSVEDTIDDVFKAMRKRGLKKYWRRKLTVTGCHPDRVEVNLADLEDWEI</sequence>
<gene>
    <name evidence="1" type="ORF">J7337_007719</name>
</gene>
<dbReference type="Proteomes" id="UP000827133">
    <property type="component" value="Unassembled WGS sequence"/>
</dbReference>
<protein>
    <submittedName>
        <fullName evidence="1">Uncharacterized protein</fullName>
    </submittedName>
</protein>
<keyword evidence="2" id="KW-1185">Reference proteome</keyword>
<proteinExistence type="predicted"/>
<dbReference type="AlphaFoldDB" id="A0A9P8IQG7"/>
<dbReference type="KEGG" id="fmu:J7337_007719"/>
<dbReference type="RefSeq" id="XP_044681009.1">
    <property type="nucleotide sequence ID" value="XM_044825352.1"/>
</dbReference>
<name>A0A9P8IQG7_9HYPO</name>
<evidence type="ECO:0000313" key="2">
    <source>
        <dbReference type="Proteomes" id="UP000827133"/>
    </source>
</evidence>
<accession>A0A9P8IQG7</accession>